<dbReference type="PROSITE" id="PS50949">
    <property type="entry name" value="HTH_GNTR"/>
    <property type="match status" value="1"/>
</dbReference>
<comment type="caution">
    <text evidence="5">The sequence shown here is derived from an EMBL/GenBank/DDBJ whole genome shotgun (WGS) entry which is preliminary data.</text>
</comment>
<accession>A0ABW1VNI0</accession>
<keyword evidence="2" id="KW-0238">DNA-binding</keyword>
<evidence type="ECO:0000256" key="2">
    <source>
        <dbReference type="ARBA" id="ARBA00023125"/>
    </source>
</evidence>
<evidence type="ECO:0000259" key="4">
    <source>
        <dbReference type="PROSITE" id="PS50949"/>
    </source>
</evidence>
<evidence type="ECO:0000313" key="5">
    <source>
        <dbReference type="EMBL" id="MFC6361840.1"/>
    </source>
</evidence>
<dbReference type="InterPro" id="IPR036390">
    <property type="entry name" value="WH_DNA-bd_sf"/>
</dbReference>
<protein>
    <submittedName>
        <fullName evidence="5">GntR family transcriptional regulator</fullName>
    </submittedName>
</protein>
<dbReference type="Proteomes" id="UP001596215">
    <property type="component" value="Unassembled WGS sequence"/>
</dbReference>
<dbReference type="InterPro" id="IPR000524">
    <property type="entry name" value="Tscrpt_reg_HTH_GntR"/>
</dbReference>
<dbReference type="PANTHER" id="PTHR43537:SF53">
    <property type="entry name" value="HTH-TYPE TRANSCRIPTIONAL REPRESSOR NANR"/>
    <property type="match status" value="1"/>
</dbReference>
<dbReference type="Pfam" id="PF07729">
    <property type="entry name" value="FCD"/>
    <property type="match status" value="1"/>
</dbReference>
<dbReference type="InterPro" id="IPR036388">
    <property type="entry name" value="WH-like_DNA-bd_sf"/>
</dbReference>
<keyword evidence="6" id="KW-1185">Reference proteome</keyword>
<keyword evidence="3" id="KW-0804">Transcription</keyword>
<feature type="domain" description="HTH gntR-type" evidence="4">
    <location>
        <begin position="14"/>
        <end position="81"/>
    </location>
</feature>
<dbReference type="SUPFAM" id="SSF48008">
    <property type="entry name" value="GntR ligand-binding domain-like"/>
    <property type="match status" value="1"/>
</dbReference>
<dbReference type="Gene3D" id="1.20.120.530">
    <property type="entry name" value="GntR ligand-binding domain-like"/>
    <property type="match status" value="1"/>
</dbReference>
<dbReference type="SMART" id="SM00895">
    <property type="entry name" value="FCD"/>
    <property type="match status" value="1"/>
</dbReference>
<dbReference type="InterPro" id="IPR008920">
    <property type="entry name" value="TF_FadR/GntR_C"/>
</dbReference>
<dbReference type="CDD" id="cd07377">
    <property type="entry name" value="WHTH_GntR"/>
    <property type="match status" value="1"/>
</dbReference>
<dbReference type="RefSeq" id="WP_212706627.1">
    <property type="nucleotide sequence ID" value="NZ_BAAAFW010000037.1"/>
</dbReference>
<evidence type="ECO:0000256" key="1">
    <source>
        <dbReference type="ARBA" id="ARBA00023015"/>
    </source>
</evidence>
<dbReference type="SUPFAM" id="SSF46785">
    <property type="entry name" value="Winged helix' DNA-binding domain"/>
    <property type="match status" value="1"/>
</dbReference>
<dbReference type="EMBL" id="JBHSUC010000006">
    <property type="protein sequence ID" value="MFC6361840.1"/>
    <property type="molecule type" value="Genomic_DNA"/>
</dbReference>
<evidence type="ECO:0000256" key="3">
    <source>
        <dbReference type="ARBA" id="ARBA00023163"/>
    </source>
</evidence>
<gene>
    <name evidence="5" type="ORF">ACFP73_06980</name>
</gene>
<organism evidence="5 6">
    <name type="scientific">Tatumella punctata</name>
    <dbReference type="NCBI Taxonomy" id="399969"/>
    <lineage>
        <taxon>Bacteria</taxon>
        <taxon>Pseudomonadati</taxon>
        <taxon>Pseudomonadota</taxon>
        <taxon>Gammaproteobacteria</taxon>
        <taxon>Enterobacterales</taxon>
        <taxon>Erwiniaceae</taxon>
        <taxon>Tatumella</taxon>
    </lineage>
</organism>
<dbReference type="Pfam" id="PF00392">
    <property type="entry name" value="GntR"/>
    <property type="match status" value="1"/>
</dbReference>
<dbReference type="Gene3D" id="1.10.10.10">
    <property type="entry name" value="Winged helix-like DNA-binding domain superfamily/Winged helix DNA-binding domain"/>
    <property type="match status" value="1"/>
</dbReference>
<dbReference type="InterPro" id="IPR011711">
    <property type="entry name" value="GntR_C"/>
</dbReference>
<sequence>MLTATPYRDSREGQEKEDHIREALIKAMVEHQLPPGSKLPEEALADAFGISRTGIRKVLTRLATVQMVNMTPGRGAFVANPTAGESLQIFRTRTLIELANLPDVAQRLQPQDHQELAEVLQLEHQAHHQRDAAAAIRHSAMFHIRLHAVAGNPVISEIVTNLTLRSSLVIAAWGSQWQQGCRDSEHQQLLDAVRDRDLPVLSALMQAHFDNIVQSLDFNGAKKPLPDFRKLFAE</sequence>
<keyword evidence="1" id="KW-0805">Transcription regulation</keyword>
<proteinExistence type="predicted"/>
<reference evidence="6" key="1">
    <citation type="journal article" date="2019" name="Int. J. Syst. Evol. Microbiol.">
        <title>The Global Catalogue of Microorganisms (GCM) 10K type strain sequencing project: providing services to taxonomists for standard genome sequencing and annotation.</title>
        <authorList>
            <consortium name="The Broad Institute Genomics Platform"/>
            <consortium name="The Broad Institute Genome Sequencing Center for Infectious Disease"/>
            <person name="Wu L."/>
            <person name="Ma J."/>
        </authorList>
    </citation>
    <scope>NUCLEOTIDE SEQUENCE [LARGE SCALE GENOMIC DNA]</scope>
    <source>
        <strain evidence="6">CGMCC 4.1530</strain>
    </source>
</reference>
<dbReference type="SMART" id="SM00345">
    <property type="entry name" value="HTH_GNTR"/>
    <property type="match status" value="1"/>
</dbReference>
<evidence type="ECO:0000313" key="6">
    <source>
        <dbReference type="Proteomes" id="UP001596215"/>
    </source>
</evidence>
<name>A0ABW1VNI0_9GAMM</name>
<dbReference type="PANTHER" id="PTHR43537">
    <property type="entry name" value="TRANSCRIPTIONAL REGULATOR, GNTR FAMILY"/>
    <property type="match status" value="1"/>
</dbReference>